<protein>
    <submittedName>
        <fullName evidence="1">Uncharacterized protein</fullName>
    </submittedName>
</protein>
<keyword evidence="2" id="KW-1185">Reference proteome</keyword>
<dbReference type="EMBL" id="SMOL01000120">
    <property type="protein sequence ID" value="KAB2632768.1"/>
    <property type="molecule type" value="Genomic_DNA"/>
</dbReference>
<reference evidence="1 2" key="3">
    <citation type="submission" date="2019-11" db="EMBL/GenBank/DDBJ databases">
        <title>A de novo genome assembly of a pear dwarfing rootstock.</title>
        <authorList>
            <person name="Wang F."/>
            <person name="Wang J."/>
            <person name="Li S."/>
            <person name="Zhang Y."/>
            <person name="Fang M."/>
            <person name="Ma L."/>
            <person name="Zhao Y."/>
            <person name="Jiang S."/>
        </authorList>
    </citation>
    <scope>NUCLEOTIDE SEQUENCE [LARGE SCALE GENOMIC DNA]</scope>
    <source>
        <strain evidence="1">S2</strain>
        <tissue evidence="1">Leaf</tissue>
    </source>
</reference>
<evidence type="ECO:0000313" key="2">
    <source>
        <dbReference type="Proteomes" id="UP000327157"/>
    </source>
</evidence>
<reference evidence="1 2" key="1">
    <citation type="submission" date="2019-09" db="EMBL/GenBank/DDBJ databases">
        <authorList>
            <person name="Ou C."/>
        </authorList>
    </citation>
    <scope>NUCLEOTIDE SEQUENCE [LARGE SCALE GENOMIC DNA]</scope>
    <source>
        <strain evidence="1">S2</strain>
        <tissue evidence="1">Leaf</tissue>
    </source>
</reference>
<dbReference type="Proteomes" id="UP000327157">
    <property type="component" value="Chromosome 6"/>
</dbReference>
<organism evidence="1 2">
    <name type="scientific">Pyrus ussuriensis x Pyrus communis</name>
    <dbReference type="NCBI Taxonomy" id="2448454"/>
    <lineage>
        <taxon>Eukaryota</taxon>
        <taxon>Viridiplantae</taxon>
        <taxon>Streptophyta</taxon>
        <taxon>Embryophyta</taxon>
        <taxon>Tracheophyta</taxon>
        <taxon>Spermatophyta</taxon>
        <taxon>Magnoliopsida</taxon>
        <taxon>eudicotyledons</taxon>
        <taxon>Gunneridae</taxon>
        <taxon>Pentapetalae</taxon>
        <taxon>rosids</taxon>
        <taxon>fabids</taxon>
        <taxon>Rosales</taxon>
        <taxon>Rosaceae</taxon>
        <taxon>Amygdaloideae</taxon>
        <taxon>Maleae</taxon>
        <taxon>Pyrus</taxon>
    </lineage>
</organism>
<reference evidence="2" key="2">
    <citation type="submission" date="2019-10" db="EMBL/GenBank/DDBJ databases">
        <title>A de novo genome assembly of a pear dwarfing rootstock.</title>
        <authorList>
            <person name="Wang F."/>
            <person name="Wang J."/>
            <person name="Li S."/>
            <person name="Zhang Y."/>
            <person name="Fang M."/>
            <person name="Ma L."/>
            <person name="Zhao Y."/>
            <person name="Jiang S."/>
        </authorList>
    </citation>
    <scope>NUCLEOTIDE SEQUENCE [LARGE SCALE GENOMIC DNA]</scope>
</reference>
<sequence>MEDKNKDQSVLAANPNNLWQHFEFAHAISVAMRNNCPTAEWRSWKFVVENAKKAVMDELLCKYTLDDDTNEQLMKLMEDALEGGYNRWRYDKLVVRSERYRWKQMPYFGDKSMFEAYAELIYVIGDLVRRECSTEFESWKKVPEELKKFILGELSVHWDVDETDEKQRKHLDRLFRKRFHQWKFDVLWHAKVEEA</sequence>
<gene>
    <name evidence="1" type="ORF">D8674_029015</name>
</gene>
<name>A0A5N5HYU8_9ROSA</name>
<proteinExistence type="predicted"/>
<comment type="caution">
    <text evidence="1">The sequence shown here is derived from an EMBL/GenBank/DDBJ whole genome shotgun (WGS) entry which is preliminary data.</text>
</comment>
<evidence type="ECO:0000313" key="1">
    <source>
        <dbReference type="EMBL" id="KAB2632768.1"/>
    </source>
</evidence>
<accession>A0A5N5HYU8</accession>
<dbReference type="AlphaFoldDB" id="A0A5N5HYU8"/>